<dbReference type="GO" id="GO:0007219">
    <property type="term" value="P:Notch signaling pathway"/>
    <property type="evidence" value="ECO:0007669"/>
    <property type="project" value="TreeGrafter"/>
</dbReference>
<feature type="domain" description="EGF-like" evidence="9">
    <location>
        <begin position="197"/>
        <end position="233"/>
    </location>
</feature>
<keyword evidence="4 7" id="KW-1015">Disulfide bond</keyword>
<evidence type="ECO:0000259" key="10">
    <source>
        <dbReference type="PROSITE" id="PS50287"/>
    </source>
</evidence>
<sequence length="533" mass="57909">MADSRGIKLFTLQDQSAAYVNATYETSADMDLAPEETTSVYESLRISGPTDNADDPNTSITQPPKTKVNRRLQIALVLVGIMCAALVAIVVWSLAFTQKENSDKLNHEFESLVSANNGSNVTNHCQSKPCRNGATCENYVASFRCSCSSGYQGTWCENDKNECMNNPCARGATCRNNHGSFECDCPPGFTGKLCQIEISECSSRPCQNGGTCVDMVNSYRCLCSAGYYGTNCQEKDPCRSRPCQNGATCRSHAINYSCSCPHGYTGSNCETMANHCLSQPCKNGASCVNLVGSFRCSCTSGLQGTRCETDINECLNNPCARGATCRNSYGGFHCSCPRGFTGTYCQLEISECSSRPCQNGGTCVDMVNSYRCLCSEGYYGTNCKEVDHCRSRPCQNGAICRNATFTYSCSCPSRYTGKNCESAFVSRHPYRLIGININGKYGGRVEVYHNGDWGTVCDDSWDNTDARVFCKSLNLPYSNALAVERAYFGQGKGTIWLDNVGCIGSESNIGSCRHNGWAVEDCSHGEDAGVLCF</sequence>
<feature type="disulfide bond" evidence="6">
    <location>
        <begin position="147"/>
        <end position="156"/>
    </location>
</feature>
<dbReference type="InterPro" id="IPR001881">
    <property type="entry name" value="EGF-like_Ca-bd_dom"/>
</dbReference>
<keyword evidence="3" id="KW-0677">Repeat</keyword>
<dbReference type="PRINTS" id="PR00258">
    <property type="entry name" value="SPERACTRCPTR"/>
</dbReference>
<gene>
    <name evidence="12 13 14" type="primary">LOC106164561</name>
</gene>
<feature type="domain" description="EGF-like" evidence="9">
    <location>
        <begin position="348"/>
        <end position="384"/>
    </location>
</feature>
<name>A0A1S3IIC9_LINAN</name>
<evidence type="ECO:0000256" key="3">
    <source>
        <dbReference type="ARBA" id="ARBA00022737"/>
    </source>
</evidence>
<feature type="disulfide bond" evidence="7">
    <location>
        <begin position="502"/>
        <end position="512"/>
    </location>
</feature>
<dbReference type="GO" id="GO:0005112">
    <property type="term" value="F:Notch binding"/>
    <property type="evidence" value="ECO:0007669"/>
    <property type="project" value="TreeGrafter"/>
</dbReference>
<evidence type="ECO:0000256" key="5">
    <source>
        <dbReference type="ARBA" id="ARBA00023180"/>
    </source>
</evidence>
<dbReference type="InterPro" id="IPR009030">
    <property type="entry name" value="Growth_fac_rcpt_cys_sf"/>
</dbReference>
<dbReference type="KEGG" id="lak:106164561"/>
<organism evidence="11 13">
    <name type="scientific">Lingula anatina</name>
    <name type="common">Brachiopod</name>
    <name type="synonym">Lingula unguis</name>
    <dbReference type="NCBI Taxonomy" id="7574"/>
    <lineage>
        <taxon>Eukaryota</taxon>
        <taxon>Metazoa</taxon>
        <taxon>Spiralia</taxon>
        <taxon>Lophotrochozoa</taxon>
        <taxon>Brachiopoda</taxon>
        <taxon>Linguliformea</taxon>
        <taxon>Lingulata</taxon>
        <taxon>Lingulida</taxon>
        <taxon>Linguloidea</taxon>
        <taxon>Lingulidae</taxon>
        <taxon>Lingula</taxon>
    </lineage>
</organism>
<dbReference type="Gene3D" id="3.10.250.10">
    <property type="entry name" value="SRCR-like domain"/>
    <property type="match status" value="1"/>
</dbReference>
<dbReference type="FunFam" id="2.10.25.10:FF:000031">
    <property type="entry name" value="neurogenic locus notch homolog protein 3"/>
    <property type="match status" value="1"/>
</dbReference>
<dbReference type="SMART" id="SM00179">
    <property type="entry name" value="EGF_CA"/>
    <property type="match status" value="8"/>
</dbReference>
<dbReference type="RefSeq" id="XP_013397966.1">
    <property type="nucleotide sequence ID" value="XM_013542512.1"/>
</dbReference>
<dbReference type="SUPFAM" id="SSF57196">
    <property type="entry name" value="EGF/Laminin"/>
    <property type="match status" value="2"/>
</dbReference>
<dbReference type="PROSITE" id="PS50287">
    <property type="entry name" value="SRCR_2"/>
    <property type="match status" value="1"/>
</dbReference>
<dbReference type="InterPro" id="IPR036772">
    <property type="entry name" value="SRCR-like_dom_sf"/>
</dbReference>
<feature type="disulfide bond" evidence="6">
    <location>
        <begin position="260"/>
        <end position="269"/>
    </location>
</feature>
<dbReference type="SUPFAM" id="SSF56487">
    <property type="entry name" value="SRCR-like"/>
    <property type="match status" value="1"/>
</dbReference>
<dbReference type="GeneID" id="106164561"/>
<reference evidence="12 13" key="1">
    <citation type="submission" date="2025-04" db="UniProtKB">
        <authorList>
            <consortium name="RefSeq"/>
        </authorList>
    </citation>
    <scope>IDENTIFICATION</scope>
    <source>
        <tissue evidence="12 13">Gonads</tissue>
    </source>
</reference>
<feature type="disulfide bond" evidence="6">
    <location>
        <begin position="298"/>
        <end position="307"/>
    </location>
</feature>
<feature type="disulfide bond" evidence="6">
    <location>
        <begin position="336"/>
        <end position="345"/>
    </location>
</feature>
<evidence type="ECO:0000313" key="11">
    <source>
        <dbReference type="Proteomes" id="UP000085678"/>
    </source>
</evidence>
<dbReference type="STRING" id="7574.A0A1S3IIC9"/>
<dbReference type="AlphaFoldDB" id="A0A1S3IIC9"/>
<evidence type="ECO:0000256" key="4">
    <source>
        <dbReference type="ARBA" id="ARBA00023157"/>
    </source>
</evidence>
<keyword evidence="5" id="KW-0325">Glycoprotein</keyword>
<feature type="domain" description="EGF-like" evidence="9">
    <location>
        <begin position="385"/>
        <end position="421"/>
    </location>
</feature>
<evidence type="ECO:0000313" key="13">
    <source>
        <dbReference type="RefSeq" id="XP_013397967.1"/>
    </source>
</evidence>
<feature type="domain" description="EGF-like" evidence="9">
    <location>
        <begin position="121"/>
        <end position="157"/>
    </location>
</feature>
<dbReference type="Proteomes" id="UP000085678">
    <property type="component" value="Unplaced"/>
</dbReference>
<feature type="transmembrane region" description="Helical" evidence="8">
    <location>
        <begin position="74"/>
        <end position="95"/>
    </location>
</feature>
<dbReference type="RefSeq" id="XP_013397967.1">
    <property type="nucleotide sequence ID" value="XM_013542513.2"/>
</dbReference>
<feature type="domain" description="EGF-like" evidence="9">
    <location>
        <begin position="310"/>
        <end position="346"/>
    </location>
</feature>
<dbReference type="GO" id="GO:0071944">
    <property type="term" value="C:cell periphery"/>
    <property type="evidence" value="ECO:0007669"/>
    <property type="project" value="UniProtKB-ARBA"/>
</dbReference>
<feature type="domain" description="SRCR" evidence="10">
    <location>
        <begin position="430"/>
        <end position="533"/>
    </location>
</feature>
<feature type="disulfide bond" evidence="6">
    <location>
        <begin position="411"/>
        <end position="420"/>
    </location>
</feature>
<keyword evidence="8" id="KW-1133">Transmembrane helix</keyword>
<evidence type="ECO:0000313" key="12">
    <source>
        <dbReference type="RefSeq" id="XP_013397966.1"/>
    </source>
</evidence>
<dbReference type="Pfam" id="PF00008">
    <property type="entry name" value="EGF"/>
    <property type="match status" value="6"/>
</dbReference>
<feature type="domain" description="EGF-like" evidence="9">
    <location>
        <begin position="272"/>
        <end position="308"/>
    </location>
</feature>
<dbReference type="Gene3D" id="2.10.25.10">
    <property type="entry name" value="Laminin"/>
    <property type="match status" value="8"/>
</dbReference>
<dbReference type="RefSeq" id="XP_013397968.1">
    <property type="nucleotide sequence ID" value="XM_013542514.1"/>
</dbReference>
<dbReference type="SMART" id="SM00181">
    <property type="entry name" value="EGF"/>
    <property type="match status" value="8"/>
</dbReference>
<dbReference type="InterPro" id="IPR001190">
    <property type="entry name" value="SRCR"/>
</dbReference>
<evidence type="ECO:0000313" key="14">
    <source>
        <dbReference type="RefSeq" id="XP_013397968.1"/>
    </source>
</evidence>
<dbReference type="InterPro" id="IPR000742">
    <property type="entry name" value="EGF"/>
</dbReference>
<evidence type="ECO:0000256" key="8">
    <source>
        <dbReference type="SAM" id="Phobius"/>
    </source>
</evidence>
<dbReference type="Pfam" id="PF00530">
    <property type="entry name" value="SRCR"/>
    <property type="match status" value="1"/>
</dbReference>
<keyword evidence="2" id="KW-0732">Signal</keyword>
<keyword evidence="8" id="KW-0812">Transmembrane</keyword>
<dbReference type="PROSITE" id="PS00022">
    <property type="entry name" value="EGF_1"/>
    <property type="match status" value="8"/>
</dbReference>
<dbReference type="FunFam" id="2.10.25.10:FF:000109">
    <property type="entry name" value="Notch homolog 4, [Drosophila]"/>
    <property type="match status" value="1"/>
</dbReference>
<feature type="disulfide bond" evidence="6">
    <location>
        <begin position="185"/>
        <end position="194"/>
    </location>
</feature>
<dbReference type="FunFam" id="3.10.250.10:FF:000011">
    <property type="entry name" value="Scavenger receptor class A member 5"/>
    <property type="match status" value="1"/>
</dbReference>
<dbReference type="PROSITE" id="PS01187">
    <property type="entry name" value="EGF_CA"/>
    <property type="match status" value="1"/>
</dbReference>
<feature type="domain" description="EGF-like" evidence="9">
    <location>
        <begin position="159"/>
        <end position="195"/>
    </location>
</feature>
<dbReference type="PANTHER" id="PTHR12916">
    <property type="entry name" value="CYTOCHROME C OXIDASE POLYPEPTIDE VIC-2"/>
    <property type="match status" value="1"/>
</dbReference>
<dbReference type="InterPro" id="IPR018097">
    <property type="entry name" value="EGF_Ca-bd_CS"/>
</dbReference>
<dbReference type="PANTHER" id="PTHR12916:SF9">
    <property type="entry name" value="NEUROGENIC LOCUS NOTCH HOMOLOG PROTEIN 1-RELATED"/>
    <property type="match status" value="1"/>
</dbReference>
<dbReference type="InterPro" id="IPR000152">
    <property type="entry name" value="EGF-type_Asp/Asn_hydroxyl_site"/>
</dbReference>
<dbReference type="GO" id="GO:0005509">
    <property type="term" value="F:calcium ion binding"/>
    <property type="evidence" value="ECO:0007669"/>
    <property type="project" value="InterPro"/>
</dbReference>
<dbReference type="SMART" id="SM00202">
    <property type="entry name" value="SR"/>
    <property type="match status" value="1"/>
</dbReference>
<dbReference type="CDD" id="cd00054">
    <property type="entry name" value="EGF_CA"/>
    <property type="match status" value="8"/>
</dbReference>
<dbReference type="OrthoDB" id="430340at2759"/>
<dbReference type="FunFam" id="2.10.25.10:FF:000185">
    <property type="entry name" value="basement membrane-specific heparan sulfate proteoglycan core protein-like"/>
    <property type="match status" value="1"/>
</dbReference>
<dbReference type="FunFam" id="2.10.25.10:FF:000321">
    <property type="entry name" value="Protein delta homolog 1"/>
    <property type="match status" value="1"/>
</dbReference>
<accession>A0A1S3IIC9</accession>
<feature type="disulfide bond" evidence="6">
    <location>
        <begin position="223"/>
        <end position="232"/>
    </location>
</feature>
<dbReference type="Pfam" id="PF07645">
    <property type="entry name" value="EGF_CA"/>
    <property type="match status" value="2"/>
</dbReference>
<dbReference type="FunFam" id="2.10.25.10:FF:000327">
    <property type="entry name" value="neurogenic locus notch homolog protein 4"/>
    <property type="match status" value="2"/>
</dbReference>
<keyword evidence="8" id="KW-0472">Membrane</keyword>
<dbReference type="PROSITE" id="PS00010">
    <property type="entry name" value="ASX_HYDROXYL"/>
    <property type="match status" value="7"/>
</dbReference>
<dbReference type="GO" id="GO:0016020">
    <property type="term" value="C:membrane"/>
    <property type="evidence" value="ECO:0007669"/>
    <property type="project" value="InterPro"/>
</dbReference>
<dbReference type="InterPro" id="IPR049883">
    <property type="entry name" value="NOTCH1_EGF-like"/>
</dbReference>
<dbReference type="SUPFAM" id="SSF57184">
    <property type="entry name" value="Growth factor receptor domain"/>
    <property type="match status" value="2"/>
</dbReference>
<feature type="disulfide bond" evidence="6">
    <location>
        <begin position="374"/>
        <end position="383"/>
    </location>
</feature>
<dbReference type="PRINTS" id="PR00010">
    <property type="entry name" value="EGFBLOOD"/>
</dbReference>
<evidence type="ECO:0000256" key="2">
    <source>
        <dbReference type="ARBA" id="ARBA00022729"/>
    </source>
</evidence>
<evidence type="ECO:0000259" key="9">
    <source>
        <dbReference type="PROSITE" id="PS50026"/>
    </source>
</evidence>
<feature type="domain" description="EGF-like" evidence="9">
    <location>
        <begin position="234"/>
        <end position="270"/>
    </location>
</feature>
<proteinExistence type="predicted"/>
<dbReference type="PROSITE" id="PS50026">
    <property type="entry name" value="EGF_3"/>
    <property type="match status" value="8"/>
</dbReference>
<keyword evidence="1 6" id="KW-0245">EGF-like domain</keyword>
<dbReference type="FunFam" id="2.10.25.10:FF:000006">
    <property type="entry name" value="Versican core protein-like isoform 1"/>
    <property type="match status" value="2"/>
</dbReference>
<evidence type="ECO:0000256" key="1">
    <source>
        <dbReference type="ARBA" id="ARBA00022536"/>
    </source>
</evidence>
<dbReference type="PROSITE" id="PS01186">
    <property type="entry name" value="EGF_2"/>
    <property type="match status" value="6"/>
</dbReference>
<protein>
    <submittedName>
        <fullName evidence="12 13">Fibropellin-1 isoform X1</fullName>
    </submittedName>
</protein>
<keyword evidence="11" id="KW-1185">Reference proteome</keyword>
<comment type="caution">
    <text evidence="7">Lacks conserved residue(s) required for the propagation of feature annotation.</text>
</comment>
<evidence type="ECO:0000256" key="6">
    <source>
        <dbReference type="PROSITE-ProRule" id="PRU00076"/>
    </source>
</evidence>
<evidence type="ECO:0000256" key="7">
    <source>
        <dbReference type="PROSITE-ProRule" id="PRU00196"/>
    </source>
</evidence>